<dbReference type="AlphaFoldDB" id="A0A1J1E2X4"/>
<feature type="domain" description="Chorismate mutase" evidence="3">
    <location>
        <begin position="268"/>
        <end position="359"/>
    </location>
</feature>
<evidence type="ECO:0000313" key="4">
    <source>
        <dbReference type="EMBL" id="BAV95301.1"/>
    </source>
</evidence>
<dbReference type="Proteomes" id="UP000243197">
    <property type="component" value="Chromosome"/>
</dbReference>
<dbReference type="SUPFAM" id="SSF48600">
    <property type="entry name" value="Chorismate mutase II"/>
    <property type="match status" value="1"/>
</dbReference>
<dbReference type="EC" id="5.4.99.5" evidence="1"/>
<evidence type="ECO:0000313" key="5">
    <source>
        <dbReference type="Proteomes" id="UP000243197"/>
    </source>
</evidence>
<dbReference type="Gene3D" id="1.20.59.10">
    <property type="entry name" value="Chorismate mutase"/>
    <property type="match status" value="1"/>
</dbReference>
<dbReference type="GO" id="GO:0004106">
    <property type="term" value="F:chorismate mutase activity"/>
    <property type="evidence" value="ECO:0007669"/>
    <property type="project" value="UniProtKB-EC"/>
</dbReference>
<gene>
    <name evidence="4" type="ORF">JBKA6_1288</name>
</gene>
<dbReference type="InterPro" id="IPR052899">
    <property type="entry name" value="Class-I_DAHP_synthase"/>
</dbReference>
<dbReference type="OrthoDB" id="9780456at2"/>
<organism evidence="4 5">
    <name type="scientific">Ichthyobacterium seriolicida</name>
    <dbReference type="NCBI Taxonomy" id="242600"/>
    <lineage>
        <taxon>Bacteria</taxon>
        <taxon>Pseudomonadati</taxon>
        <taxon>Bacteroidota</taxon>
        <taxon>Flavobacteriia</taxon>
        <taxon>Flavobacteriales</taxon>
        <taxon>Ichthyobacteriaceae</taxon>
        <taxon>Ichthyobacterium</taxon>
    </lineage>
</organism>
<dbReference type="RefSeq" id="WP_096686977.1">
    <property type="nucleotide sequence ID" value="NZ_AP014564.1"/>
</dbReference>
<dbReference type="InterPro" id="IPR013785">
    <property type="entry name" value="Aldolase_TIM"/>
</dbReference>
<dbReference type="InterPro" id="IPR036979">
    <property type="entry name" value="CM_dom_sf"/>
</dbReference>
<evidence type="ECO:0000256" key="2">
    <source>
        <dbReference type="ARBA" id="ARBA00022679"/>
    </source>
</evidence>
<proteinExistence type="predicted"/>
<dbReference type="Gene3D" id="3.20.20.70">
    <property type="entry name" value="Aldolase class I"/>
    <property type="match status" value="1"/>
</dbReference>
<dbReference type="GO" id="GO:0016740">
    <property type="term" value="F:transferase activity"/>
    <property type="evidence" value="ECO:0007669"/>
    <property type="project" value="UniProtKB-KW"/>
</dbReference>
<keyword evidence="5" id="KW-1185">Reference proteome</keyword>
<dbReference type="PROSITE" id="PS51168">
    <property type="entry name" value="CHORISMATE_MUT_2"/>
    <property type="match status" value="1"/>
</dbReference>
<dbReference type="InterPro" id="IPR006218">
    <property type="entry name" value="DAHP1/KDSA"/>
</dbReference>
<dbReference type="Pfam" id="PF00793">
    <property type="entry name" value="DAHP_synth_1"/>
    <property type="match status" value="1"/>
</dbReference>
<dbReference type="EMBL" id="AP014564">
    <property type="protein sequence ID" value="BAV95301.1"/>
    <property type="molecule type" value="Genomic_DNA"/>
</dbReference>
<sequence>MDLKNQKQNWIKNKVFNKLPILISGPCSAESEKQVLDIAKSLDKNRVNVFRAGVWKPRTRPGNFEGVGEIGLKWLKKVKDEVGFLTSTEVANPKHIELALKYDIDILWIGARSTASPFIIQEISDSLKNSDKIILVKNPINPDIELWIGALERLYANGLKKIGVIHRGFSTYKKTKYRNEPQWQLPIALRERLPNIPIICDPSHICGNRDGIYSVSQKAFNLNFDGLMIETHNKPDEAWSDAKQQITPIQLKEVIRKLELRKLQGKSLKYIEKLESLRSDIDELDFQLLNILTHRMRISNSIGKIKLENNVGILQSSRWHEILHKQVLEGERLGMSKEFIENIYKAIHQESINIQNKNMSKTERQEVLL</sequence>
<dbReference type="InterPro" id="IPR036263">
    <property type="entry name" value="Chorismate_II_sf"/>
</dbReference>
<dbReference type="PANTHER" id="PTHR43018">
    <property type="entry name" value="PHOSPHO-2-DEHYDRO-3-DEOXYHEPTONATE ALDOLASE"/>
    <property type="match status" value="1"/>
</dbReference>
<dbReference type="SUPFAM" id="SSF51569">
    <property type="entry name" value="Aldolase"/>
    <property type="match status" value="1"/>
</dbReference>
<keyword evidence="2" id="KW-0808">Transferase</keyword>
<reference evidence="4 5" key="1">
    <citation type="submission" date="2014-03" db="EMBL/GenBank/DDBJ databases">
        <title>complete genome sequence of Flavobacteriaceae bacterium JBKA-6.</title>
        <authorList>
            <person name="Takano T."/>
            <person name="Nakamura Y."/>
            <person name="Takuma S."/>
            <person name="Yasuike M."/>
            <person name="Matsuyama T."/>
            <person name="Sakai T."/>
            <person name="Fujiwara A."/>
            <person name="Kimoto K."/>
            <person name="Fukuda Y."/>
            <person name="Kondo H."/>
            <person name="Hirono I."/>
            <person name="Nakayasu C."/>
        </authorList>
    </citation>
    <scope>NUCLEOTIDE SEQUENCE [LARGE SCALE GENOMIC DNA]</scope>
    <source>
        <strain evidence="4 5">JBKA-6</strain>
    </source>
</reference>
<dbReference type="KEGG" id="ise:JBKA6_1288"/>
<accession>A0A1J1E2X4</accession>
<dbReference type="SMART" id="SM00830">
    <property type="entry name" value="CM_2"/>
    <property type="match status" value="1"/>
</dbReference>
<dbReference type="PANTHER" id="PTHR43018:SF1">
    <property type="entry name" value="PROTEIN AROA(G)"/>
    <property type="match status" value="1"/>
</dbReference>
<evidence type="ECO:0000259" key="3">
    <source>
        <dbReference type="PROSITE" id="PS51168"/>
    </source>
</evidence>
<dbReference type="GO" id="GO:0046417">
    <property type="term" value="P:chorismate metabolic process"/>
    <property type="evidence" value="ECO:0007669"/>
    <property type="project" value="InterPro"/>
</dbReference>
<name>A0A1J1E2X4_9FLAO</name>
<protein>
    <recommendedName>
        <fullName evidence="1">chorismate mutase</fullName>
        <ecNumber evidence="1">5.4.99.5</ecNumber>
    </recommendedName>
</protein>
<dbReference type="InterPro" id="IPR002701">
    <property type="entry name" value="CM_II_prokaryot"/>
</dbReference>
<evidence type="ECO:0000256" key="1">
    <source>
        <dbReference type="ARBA" id="ARBA00012404"/>
    </source>
</evidence>
<dbReference type="Pfam" id="PF01817">
    <property type="entry name" value="CM_2"/>
    <property type="match status" value="1"/>
</dbReference>